<evidence type="ECO:0000259" key="3">
    <source>
        <dbReference type="Pfam" id="PF06991"/>
    </source>
</evidence>
<sequence>MPPPISASMFTAGAVPVTNEKGETTMQKVKVTRYVSGKRPAFAPSDDEYTDEDEFIVEGERPRRHRDDEDHTGEDDQSTANEHLDPRLQRLRGQADSDEETDRSQRYRRVITEPEILPPVSSNALDGFNMQKFRINAEDDSDDDDEKIAQRRALIREKALQRQVEEEVAVKAEEEETDEDDSEYEDGSGSEDEANPRLKPVFVRRQDRVTLKEREEEEKKQILRERAEKRRAEERKVEARRIVEQEVKREMEEKLREKNNDLDDTFAIPVVIDNEDPEAEYEAWKVRELTRIKRDRDERDTHLKEQAEVERLRNLTEEERLRELANKPKVVTNQTKKGKMKFLQKYYHRGVFYLDQEKEVYTRDYTAPTLEDHHDKAVLPKVMQVKNFGRAGRTKYTHLVDQDTTKFDSVWTEQNTLNVKYYAGKAGGTKQVFERPSAKRRKT</sequence>
<keyword evidence="5" id="KW-1185">Reference proteome</keyword>
<reference evidence="4 5" key="1">
    <citation type="journal article" date="2016" name="Nat. Commun.">
        <title>Extremotolerant tardigrade genome and improved radiotolerance of human cultured cells by tardigrade-unique protein.</title>
        <authorList>
            <person name="Hashimoto T."/>
            <person name="Horikawa D.D."/>
            <person name="Saito Y."/>
            <person name="Kuwahara H."/>
            <person name="Kozuka-Hata H."/>
            <person name="Shin-I T."/>
            <person name="Minakuchi Y."/>
            <person name="Ohishi K."/>
            <person name="Motoyama A."/>
            <person name="Aizu T."/>
            <person name="Enomoto A."/>
            <person name="Kondo K."/>
            <person name="Tanaka S."/>
            <person name="Hara Y."/>
            <person name="Koshikawa S."/>
            <person name="Sagara H."/>
            <person name="Miura T."/>
            <person name="Yokobori S."/>
            <person name="Miyagawa K."/>
            <person name="Suzuki Y."/>
            <person name="Kubo T."/>
            <person name="Oyama M."/>
            <person name="Kohara Y."/>
            <person name="Fujiyama A."/>
            <person name="Arakawa K."/>
            <person name="Katayama T."/>
            <person name="Toyoda A."/>
            <person name="Kunieda T."/>
        </authorList>
    </citation>
    <scope>NUCLEOTIDE SEQUENCE [LARGE SCALE GENOMIC DNA]</scope>
    <source>
        <strain evidence="4 5">YOKOZUNA-1</strain>
    </source>
</reference>
<accession>A0A1D1V6G8</accession>
<feature type="domain" description="Micro-fibrillar-associated protein 1 C-terminal" evidence="3">
    <location>
        <begin position="190"/>
        <end position="404"/>
    </location>
</feature>
<comment type="similarity">
    <text evidence="1">Belongs to the MFAP1 family.</text>
</comment>
<feature type="region of interest" description="Disordered" evidence="2">
    <location>
        <begin position="1"/>
        <end position="24"/>
    </location>
</feature>
<dbReference type="Pfam" id="PF06991">
    <property type="entry name" value="MFAP1"/>
    <property type="match status" value="1"/>
</dbReference>
<feature type="compositionally biased region" description="Basic and acidic residues" evidence="2">
    <location>
        <begin position="158"/>
        <end position="172"/>
    </location>
</feature>
<feature type="compositionally biased region" description="Basic and acidic residues" evidence="2">
    <location>
        <begin position="58"/>
        <end position="69"/>
    </location>
</feature>
<dbReference type="Proteomes" id="UP000186922">
    <property type="component" value="Unassembled WGS sequence"/>
</dbReference>
<gene>
    <name evidence="4" type="primary">RvY_07821-1</name>
    <name evidence="4" type="synonym">RvY_07821.1</name>
    <name evidence="4" type="ORF">RvY_07821</name>
</gene>
<feature type="compositionally biased region" description="Basic and acidic residues" evidence="2">
    <location>
        <begin position="204"/>
        <end position="236"/>
    </location>
</feature>
<feature type="region of interest" description="Disordered" evidence="2">
    <location>
        <begin position="158"/>
        <end position="236"/>
    </location>
</feature>
<evidence type="ECO:0000256" key="2">
    <source>
        <dbReference type="SAM" id="MobiDB-lite"/>
    </source>
</evidence>
<evidence type="ECO:0000313" key="5">
    <source>
        <dbReference type="Proteomes" id="UP000186922"/>
    </source>
</evidence>
<dbReference type="PANTHER" id="PTHR15327">
    <property type="entry name" value="MICROFIBRIL-ASSOCIATED PROTEIN"/>
    <property type="match status" value="1"/>
</dbReference>
<dbReference type="AlphaFoldDB" id="A0A1D1V6G8"/>
<comment type="caution">
    <text evidence="4">The sequence shown here is derived from an EMBL/GenBank/DDBJ whole genome shotgun (WGS) entry which is preliminary data.</text>
</comment>
<feature type="compositionally biased region" description="Acidic residues" evidence="2">
    <location>
        <begin position="45"/>
        <end position="57"/>
    </location>
</feature>
<dbReference type="STRING" id="947166.A0A1D1V6G8"/>
<feature type="region of interest" description="Disordered" evidence="2">
    <location>
        <begin position="36"/>
        <end position="129"/>
    </location>
</feature>
<protein>
    <recommendedName>
        <fullName evidence="3">Micro-fibrillar-associated protein 1 C-terminal domain-containing protein</fullName>
    </recommendedName>
</protein>
<name>A0A1D1V6G8_RAMVA</name>
<evidence type="ECO:0000256" key="1">
    <source>
        <dbReference type="ARBA" id="ARBA00008155"/>
    </source>
</evidence>
<dbReference type="OrthoDB" id="1111734at2759"/>
<proteinExistence type="inferred from homology"/>
<dbReference type="InterPro" id="IPR033194">
    <property type="entry name" value="MFAP1"/>
</dbReference>
<feature type="compositionally biased region" description="Acidic residues" evidence="2">
    <location>
        <begin position="173"/>
        <end position="193"/>
    </location>
</feature>
<dbReference type="InterPro" id="IPR009730">
    <property type="entry name" value="MFAP1_C"/>
</dbReference>
<dbReference type="EMBL" id="BDGG01000003">
    <property type="protein sequence ID" value="GAU96365.1"/>
    <property type="molecule type" value="Genomic_DNA"/>
</dbReference>
<evidence type="ECO:0000313" key="4">
    <source>
        <dbReference type="EMBL" id="GAU96365.1"/>
    </source>
</evidence>
<organism evidence="4 5">
    <name type="scientific">Ramazzottius varieornatus</name>
    <name type="common">Water bear</name>
    <name type="synonym">Tardigrade</name>
    <dbReference type="NCBI Taxonomy" id="947166"/>
    <lineage>
        <taxon>Eukaryota</taxon>
        <taxon>Metazoa</taxon>
        <taxon>Ecdysozoa</taxon>
        <taxon>Tardigrada</taxon>
        <taxon>Eutardigrada</taxon>
        <taxon>Parachela</taxon>
        <taxon>Hypsibioidea</taxon>
        <taxon>Ramazzottiidae</taxon>
        <taxon>Ramazzottius</taxon>
    </lineage>
</organism>